<dbReference type="Gene3D" id="3.40.50.1820">
    <property type="entry name" value="alpha/beta hydrolase"/>
    <property type="match status" value="1"/>
</dbReference>
<dbReference type="GO" id="GO:0046340">
    <property type="term" value="P:diacylglycerol catabolic process"/>
    <property type="evidence" value="ECO:0007669"/>
    <property type="project" value="TreeGrafter"/>
</dbReference>
<dbReference type="GO" id="GO:0016298">
    <property type="term" value="F:lipase activity"/>
    <property type="evidence" value="ECO:0007669"/>
    <property type="project" value="TreeGrafter"/>
</dbReference>
<dbReference type="InterPro" id="IPR029058">
    <property type="entry name" value="AB_hydrolase_fold"/>
</dbReference>
<evidence type="ECO:0000256" key="8">
    <source>
        <dbReference type="ARBA" id="ARBA00022837"/>
    </source>
</evidence>
<evidence type="ECO:0000313" key="18">
    <source>
        <dbReference type="Proteomes" id="UP000703661"/>
    </source>
</evidence>
<organism evidence="17 18">
    <name type="scientific">Entomortierella chlamydospora</name>
    <dbReference type="NCBI Taxonomy" id="101097"/>
    <lineage>
        <taxon>Eukaryota</taxon>
        <taxon>Fungi</taxon>
        <taxon>Fungi incertae sedis</taxon>
        <taxon>Mucoromycota</taxon>
        <taxon>Mortierellomycotina</taxon>
        <taxon>Mortierellomycetes</taxon>
        <taxon>Mortierellales</taxon>
        <taxon>Mortierellaceae</taxon>
        <taxon>Entomortierella</taxon>
    </lineage>
</organism>
<feature type="compositionally biased region" description="Polar residues" evidence="15">
    <location>
        <begin position="764"/>
        <end position="776"/>
    </location>
</feature>
<keyword evidence="4" id="KW-0597">Phosphoprotein</keyword>
<feature type="compositionally biased region" description="Polar residues" evidence="15">
    <location>
        <begin position="259"/>
        <end position="277"/>
    </location>
</feature>
<evidence type="ECO:0000256" key="15">
    <source>
        <dbReference type="SAM" id="MobiDB-lite"/>
    </source>
</evidence>
<evidence type="ECO:0000256" key="4">
    <source>
        <dbReference type="ARBA" id="ARBA00022553"/>
    </source>
</evidence>
<sequence>MAFDTVKIDLYDLKAFGSSHHAGRAYLPLRELQKLVGTKYSSNSCDNGESERSPEMVNFDAQKFNQEHDDIFEISLPLFKPGSYSKLGSSLHRHSALHIDTKADSPKSDVRKSEDMGYSPDLGLHDNEVGVLTLKATLHFKAHEVNPRLSRESIRSSSSSIIAIQDNESPRSGMYRSNPSVYSFTSHDSLTLGDNHFRASSLRSSGSYTSLRAHVEVNPPSPFSDPESRRPDSRVNPLCSSMVTPPLSPLVSPSMQSPESPTTPAFQANPGYSTPPSQRRLSSWYEWNYVEGFVDESNDEPAEDILTCLRGGNQSDKKDIMNGERDRGIELMANITANGDQARKDQFLSECHNGPPDAKLISQKSGKGLLHFFSKQTRSAFKDIQLIYSSFFKHGWNLTRAEFMKGFHLVEQYYALNPTPKSYVAFDDVELLERAQHFVRLAMASYGSLSWVYFGYSVKVAPLNFIRFNSDRKNVMDYFKLKREDMIVWHFDKRTALVPSYFIIRDPKYNALCIVLRGTFNVTDFMTDLVCEHYPYKGGLVHKGIMDTARFVLERSGKEIEDALKKFNLTSLYCIGHSLGAGSASLLCSLLQDHFAGYENLEIKAYLFASPPVCTPNLAAEWEQSQIAFVNENDFICRLSYGSALDLKELIKLGALESINPIYEGLSSEEKSKRIMSVMKKAHESLRAVNDIPRLVIGAKIIYLYKALESDPPAKDAKQIKKISEGMIDAETPLNFSPKPNLISTSPNGNTAMEPIVTPKIGARSSSLPKNATSVEHGNHKPTFGKPIRFESAPNARSQAVQAALKENGANEQERQDGSSRKNSTSSAPERERGSTTEDKAKKGPSKKKEIRIEYSDREHFTSIPLRSNWFWHHFPQQYDSRLERALGWVKELQQQSEQTVKMPIV</sequence>
<dbReference type="AlphaFoldDB" id="A0A9P6MZU2"/>
<reference evidence="17" key="1">
    <citation type="journal article" date="2020" name="Fungal Divers.">
        <title>Resolving the Mortierellaceae phylogeny through synthesis of multi-gene phylogenetics and phylogenomics.</title>
        <authorList>
            <person name="Vandepol N."/>
            <person name="Liber J."/>
            <person name="Desiro A."/>
            <person name="Na H."/>
            <person name="Kennedy M."/>
            <person name="Barry K."/>
            <person name="Grigoriev I.V."/>
            <person name="Miller A.N."/>
            <person name="O'Donnell K."/>
            <person name="Stajich J.E."/>
            <person name="Bonito G."/>
        </authorList>
    </citation>
    <scope>NUCLEOTIDE SEQUENCE</scope>
    <source>
        <strain evidence="17">NRRL 2769</strain>
    </source>
</reference>
<evidence type="ECO:0000256" key="2">
    <source>
        <dbReference type="ARBA" id="ARBA00004651"/>
    </source>
</evidence>
<evidence type="ECO:0000256" key="11">
    <source>
        <dbReference type="ARBA" id="ARBA00023098"/>
    </source>
</evidence>
<evidence type="ECO:0000259" key="16">
    <source>
        <dbReference type="Pfam" id="PF01764"/>
    </source>
</evidence>
<comment type="cofactor">
    <cofactor evidence="1">
        <name>Ca(2+)</name>
        <dbReference type="ChEBI" id="CHEBI:29108"/>
    </cofactor>
</comment>
<dbReference type="GO" id="GO:0005886">
    <property type="term" value="C:plasma membrane"/>
    <property type="evidence" value="ECO:0007669"/>
    <property type="project" value="UniProtKB-SubCell"/>
</dbReference>
<dbReference type="GO" id="GO:0019369">
    <property type="term" value="P:arachidonate metabolic process"/>
    <property type="evidence" value="ECO:0007669"/>
    <property type="project" value="TreeGrafter"/>
</dbReference>
<dbReference type="Proteomes" id="UP000703661">
    <property type="component" value="Unassembled WGS sequence"/>
</dbReference>
<dbReference type="SUPFAM" id="SSF53474">
    <property type="entry name" value="alpha/beta-Hydrolases"/>
    <property type="match status" value="1"/>
</dbReference>
<feature type="compositionally biased region" description="Basic and acidic residues" evidence="15">
    <location>
        <begin position="829"/>
        <end position="851"/>
    </location>
</feature>
<protein>
    <recommendedName>
        <fullName evidence="14">sn-1-specific diacylglycerol lipase</fullName>
        <ecNumber evidence="14">3.1.1.116</ecNumber>
    </recommendedName>
</protein>
<feature type="compositionally biased region" description="Polar residues" evidence="15">
    <location>
        <begin position="742"/>
        <end position="751"/>
    </location>
</feature>
<comment type="caution">
    <text evidence="17">The sequence shown here is derived from an EMBL/GenBank/DDBJ whole genome shotgun (WGS) entry which is preliminary data.</text>
</comment>
<keyword evidence="5" id="KW-0812">Transmembrane</keyword>
<evidence type="ECO:0000313" key="17">
    <source>
        <dbReference type="EMBL" id="KAG0018976.1"/>
    </source>
</evidence>
<dbReference type="PANTHER" id="PTHR45792">
    <property type="entry name" value="DIACYLGLYCEROL LIPASE HOMOLOG-RELATED"/>
    <property type="match status" value="1"/>
</dbReference>
<keyword evidence="6" id="KW-0479">Metal-binding</keyword>
<dbReference type="EMBL" id="JAAAID010000320">
    <property type="protein sequence ID" value="KAG0018976.1"/>
    <property type="molecule type" value="Genomic_DNA"/>
</dbReference>
<dbReference type="PANTHER" id="PTHR45792:SF8">
    <property type="entry name" value="DIACYLGLYCEROL LIPASE-ALPHA"/>
    <property type="match status" value="1"/>
</dbReference>
<dbReference type="CDD" id="cd00519">
    <property type="entry name" value="Lipase_3"/>
    <property type="match status" value="1"/>
</dbReference>
<keyword evidence="8" id="KW-0106">Calcium</keyword>
<evidence type="ECO:0000256" key="7">
    <source>
        <dbReference type="ARBA" id="ARBA00022801"/>
    </source>
</evidence>
<evidence type="ECO:0000256" key="5">
    <source>
        <dbReference type="ARBA" id="ARBA00022692"/>
    </source>
</evidence>
<keyword evidence="18" id="KW-1185">Reference proteome</keyword>
<keyword evidence="10" id="KW-1133">Transmembrane helix</keyword>
<evidence type="ECO:0000256" key="1">
    <source>
        <dbReference type="ARBA" id="ARBA00001913"/>
    </source>
</evidence>
<dbReference type="GO" id="GO:0046872">
    <property type="term" value="F:metal ion binding"/>
    <property type="evidence" value="ECO:0007669"/>
    <property type="project" value="UniProtKB-KW"/>
</dbReference>
<keyword evidence="11" id="KW-0443">Lipid metabolism</keyword>
<evidence type="ECO:0000256" key="14">
    <source>
        <dbReference type="ARBA" id="ARBA00026104"/>
    </source>
</evidence>
<evidence type="ECO:0000256" key="10">
    <source>
        <dbReference type="ARBA" id="ARBA00022989"/>
    </source>
</evidence>
<accession>A0A9P6MZU2</accession>
<evidence type="ECO:0000256" key="6">
    <source>
        <dbReference type="ARBA" id="ARBA00022723"/>
    </source>
</evidence>
<comment type="subcellular location">
    <subcellularLocation>
        <location evidence="2">Cell membrane</location>
        <topology evidence="2">Multi-pass membrane protein</topology>
    </subcellularLocation>
</comment>
<keyword evidence="3" id="KW-1003">Cell membrane</keyword>
<evidence type="ECO:0000256" key="3">
    <source>
        <dbReference type="ARBA" id="ARBA00022475"/>
    </source>
</evidence>
<keyword evidence="12" id="KW-0472">Membrane</keyword>
<feature type="compositionally biased region" description="Low complexity" evidence="15">
    <location>
        <begin position="240"/>
        <end position="258"/>
    </location>
</feature>
<gene>
    <name evidence="17" type="ORF">BGZ80_006496</name>
</gene>
<proteinExistence type="predicted"/>
<keyword evidence="9" id="KW-0442">Lipid degradation</keyword>
<dbReference type="EC" id="3.1.1.116" evidence="14"/>
<dbReference type="InterPro" id="IPR002921">
    <property type="entry name" value="Fungal_lipase-type"/>
</dbReference>
<dbReference type="Pfam" id="PF01764">
    <property type="entry name" value="Lipase_3"/>
    <property type="match status" value="1"/>
</dbReference>
<feature type="domain" description="Fungal lipase-type" evidence="16">
    <location>
        <begin position="514"/>
        <end position="640"/>
    </location>
</feature>
<dbReference type="InterPro" id="IPR052214">
    <property type="entry name" value="DAG_Lipase-Related"/>
</dbReference>
<evidence type="ECO:0000256" key="13">
    <source>
        <dbReference type="ARBA" id="ARBA00024531"/>
    </source>
</evidence>
<feature type="region of interest" description="Disordered" evidence="15">
    <location>
        <begin position="216"/>
        <end position="277"/>
    </location>
</feature>
<comment type="catalytic activity">
    <reaction evidence="13">
        <text>a 1,2-diacyl-sn-glycerol + H2O = a 2-acylglycerol + a fatty acid + H(+)</text>
        <dbReference type="Rhea" id="RHEA:33275"/>
        <dbReference type="ChEBI" id="CHEBI:15377"/>
        <dbReference type="ChEBI" id="CHEBI:15378"/>
        <dbReference type="ChEBI" id="CHEBI:17389"/>
        <dbReference type="ChEBI" id="CHEBI:17815"/>
        <dbReference type="ChEBI" id="CHEBI:28868"/>
        <dbReference type="EC" id="3.1.1.116"/>
    </reaction>
    <physiologicalReaction direction="left-to-right" evidence="13">
        <dbReference type="Rhea" id="RHEA:33276"/>
    </physiologicalReaction>
</comment>
<name>A0A9P6MZU2_9FUNG</name>
<keyword evidence="7" id="KW-0378">Hydrolase</keyword>
<evidence type="ECO:0000256" key="12">
    <source>
        <dbReference type="ARBA" id="ARBA00023136"/>
    </source>
</evidence>
<feature type="region of interest" description="Disordered" evidence="15">
    <location>
        <begin position="146"/>
        <end position="176"/>
    </location>
</feature>
<feature type="region of interest" description="Disordered" evidence="15">
    <location>
        <begin position="734"/>
        <end position="851"/>
    </location>
</feature>
<evidence type="ECO:0000256" key="9">
    <source>
        <dbReference type="ARBA" id="ARBA00022963"/>
    </source>
</evidence>